<dbReference type="Pfam" id="PF13041">
    <property type="entry name" value="PPR_2"/>
    <property type="match status" value="2"/>
</dbReference>
<dbReference type="FunFam" id="1.25.40.10:FF:000348">
    <property type="entry name" value="Pentatricopeptide repeat-containing protein chloroplastic"/>
    <property type="match status" value="1"/>
</dbReference>
<dbReference type="PANTHER" id="PTHR47926:SF483">
    <property type="entry name" value="TETRATRICOPEPTIDE-LIKE HELICAL DOMAIN SUPERFAMILY"/>
    <property type="match status" value="1"/>
</dbReference>
<gene>
    <name evidence="3" type="ORF">SHERM_22420</name>
</gene>
<dbReference type="InterPro" id="IPR011990">
    <property type="entry name" value="TPR-like_helical_dom_sf"/>
</dbReference>
<dbReference type="InterPro" id="IPR046960">
    <property type="entry name" value="PPR_At4g14850-like_plant"/>
</dbReference>
<dbReference type="GO" id="GO:0009451">
    <property type="term" value="P:RNA modification"/>
    <property type="evidence" value="ECO:0007669"/>
    <property type="project" value="InterPro"/>
</dbReference>
<evidence type="ECO:0000313" key="4">
    <source>
        <dbReference type="Proteomes" id="UP001153555"/>
    </source>
</evidence>
<dbReference type="SUPFAM" id="SSF48452">
    <property type="entry name" value="TPR-like"/>
    <property type="match status" value="1"/>
</dbReference>
<feature type="repeat" description="PPR" evidence="2">
    <location>
        <begin position="172"/>
        <end position="206"/>
    </location>
</feature>
<feature type="repeat" description="PPR" evidence="2">
    <location>
        <begin position="341"/>
        <end position="375"/>
    </location>
</feature>
<dbReference type="NCBIfam" id="TIGR00756">
    <property type="entry name" value="PPR"/>
    <property type="match status" value="4"/>
</dbReference>
<dbReference type="InterPro" id="IPR002885">
    <property type="entry name" value="PPR_rpt"/>
</dbReference>
<evidence type="ECO:0000256" key="1">
    <source>
        <dbReference type="ARBA" id="ARBA00022737"/>
    </source>
</evidence>
<comment type="caution">
    <text evidence="3">The sequence shown here is derived from an EMBL/GenBank/DDBJ whole genome shotgun (WGS) entry which is preliminary data.</text>
</comment>
<feature type="repeat" description="PPR" evidence="2">
    <location>
        <begin position="306"/>
        <end position="340"/>
    </location>
</feature>
<dbReference type="PROSITE" id="PS51375">
    <property type="entry name" value="PPR"/>
    <property type="match status" value="4"/>
</dbReference>
<accession>A0A9N7N8W8</accession>
<dbReference type="OrthoDB" id="185373at2759"/>
<name>A0A9N7N8W8_STRHE</name>
<dbReference type="FunFam" id="1.25.40.10:FF:000184">
    <property type="entry name" value="Pentatricopeptide repeat-containing protein, chloroplastic"/>
    <property type="match status" value="1"/>
</dbReference>
<evidence type="ECO:0000313" key="3">
    <source>
        <dbReference type="EMBL" id="CAA0825678.1"/>
    </source>
</evidence>
<dbReference type="PANTHER" id="PTHR47926">
    <property type="entry name" value="PENTATRICOPEPTIDE REPEAT-CONTAINING PROTEIN"/>
    <property type="match status" value="1"/>
</dbReference>
<organism evidence="3 4">
    <name type="scientific">Striga hermonthica</name>
    <name type="common">Purple witchweed</name>
    <name type="synonym">Buchnera hermonthica</name>
    <dbReference type="NCBI Taxonomy" id="68872"/>
    <lineage>
        <taxon>Eukaryota</taxon>
        <taxon>Viridiplantae</taxon>
        <taxon>Streptophyta</taxon>
        <taxon>Embryophyta</taxon>
        <taxon>Tracheophyta</taxon>
        <taxon>Spermatophyta</taxon>
        <taxon>Magnoliopsida</taxon>
        <taxon>eudicotyledons</taxon>
        <taxon>Gunneridae</taxon>
        <taxon>Pentapetalae</taxon>
        <taxon>asterids</taxon>
        <taxon>lamiids</taxon>
        <taxon>Lamiales</taxon>
        <taxon>Orobanchaceae</taxon>
        <taxon>Buchnereae</taxon>
        <taxon>Striga</taxon>
    </lineage>
</organism>
<sequence length="519" mass="57251">MSTIIYQLSETLNSIPRLRIWSWSHLNQIQGLLTTSGLSRTDPYAGKILSLAATVDMRYAHRFFLQLPNPTRFHYNALIRGFSNSRNPAQSFLLFAQMLLAGVHPDHMTYPFLAKASARLSDLKLGGCLHARVLSTGYSPDVFISNSLIHMYGSCCQIRSACKVFDEMPLRNSVSWNSLLDGYAKCGDVVSMTKVFHLMPERNVVSWSALIGGHVKNGGHAEALELFERMTDGGPDANEVTMVSVLSACSHLGASERGRALHRYIIDKRLPLTLILRTSLVDMYAKCGAVDEALAVFREVAVEKTDLLMWNAVIGGLAAHGFTGKALEMYGEMKSLRMRGDEITYLCLLTACAHGGLVREAEEYFDAIRKDGLVPSSEHYACMVDVLARAGRLAEAYVFVREMPVEATASVLGALFNGCMSHGNFELAEVVGRRLVEMDAGHDGRYVGLSNVFAVGRRWEEAESTRRAMESRGVRKLAGCSYVECLGGLHGFVAHHQGHPQSQQIYFMLSVVGEHMKSG</sequence>
<keyword evidence="1" id="KW-0677">Repeat</keyword>
<reference evidence="3" key="1">
    <citation type="submission" date="2019-12" db="EMBL/GenBank/DDBJ databases">
        <authorList>
            <person name="Scholes J."/>
        </authorList>
    </citation>
    <scope>NUCLEOTIDE SEQUENCE</scope>
</reference>
<feature type="repeat" description="PPR" evidence="2">
    <location>
        <begin position="71"/>
        <end position="105"/>
    </location>
</feature>
<dbReference type="AlphaFoldDB" id="A0A9N7N8W8"/>
<dbReference type="InterPro" id="IPR046848">
    <property type="entry name" value="E_motif"/>
</dbReference>
<protein>
    <submittedName>
        <fullName evidence="3">Pentatricopeptide repeat-containing protein</fullName>
    </submittedName>
</protein>
<dbReference type="Proteomes" id="UP001153555">
    <property type="component" value="Unassembled WGS sequence"/>
</dbReference>
<dbReference type="Gene3D" id="1.25.40.10">
    <property type="entry name" value="Tetratricopeptide repeat domain"/>
    <property type="match status" value="3"/>
</dbReference>
<dbReference type="Pfam" id="PF20431">
    <property type="entry name" value="E_motif"/>
    <property type="match status" value="1"/>
</dbReference>
<dbReference type="EMBL" id="CACSLK010026087">
    <property type="protein sequence ID" value="CAA0825678.1"/>
    <property type="molecule type" value="Genomic_DNA"/>
</dbReference>
<proteinExistence type="predicted"/>
<dbReference type="Pfam" id="PF01535">
    <property type="entry name" value="PPR"/>
    <property type="match status" value="4"/>
</dbReference>
<keyword evidence="4" id="KW-1185">Reference proteome</keyword>
<evidence type="ECO:0000256" key="2">
    <source>
        <dbReference type="PROSITE-ProRule" id="PRU00708"/>
    </source>
</evidence>
<dbReference type="GO" id="GO:0003723">
    <property type="term" value="F:RNA binding"/>
    <property type="evidence" value="ECO:0007669"/>
    <property type="project" value="InterPro"/>
</dbReference>